<protein>
    <submittedName>
        <fullName evidence="4">ComF family protein</fullName>
    </submittedName>
</protein>
<evidence type="ECO:0000259" key="3">
    <source>
        <dbReference type="Pfam" id="PF18912"/>
    </source>
</evidence>
<dbReference type="EMBL" id="QPJT01000014">
    <property type="protein sequence ID" value="RCX14773.1"/>
    <property type="molecule type" value="Genomic_DNA"/>
</dbReference>
<dbReference type="PANTHER" id="PTHR47505:SF1">
    <property type="entry name" value="DNA UTILIZATION PROTEIN YHGH"/>
    <property type="match status" value="1"/>
</dbReference>
<reference evidence="4 5" key="1">
    <citation type="submission" date="2018-07" db="EMBL/GenBank/DDBJ databases">
        <title>Genomic Encyclopedia of Type Strains, Phase IV (KMG-IV): sequencing the most valuable type-strain genomes for metagenomic binning, comparative biology and taxonomic classification.</title>
        <authorList>
            <person name="Goeker M."/>
        </authorList>
    </citation>
    <scope>NUCLEOTIDE SEQUENCE [LARGE SCALE GENOMIC DNA]</scope>
    <source>
        <strain evidence="4 5">DSM 27016</strain>
    </source>
</reference>
<evidence type="ECO:0000256" key="1">
    <source>
        <dbReference type="ARBA" id="ARBA00008007"/>
    </source>
</evidence>
<comment type="caution">
    <text evidence="4">The sequence shown here is derived from an EMBL/GenBank/DDBJ whole genome shotgun (WGS) entry which is preliminary data.</text>
</comment>
<organism evidence="4 5">
    <name type="scientific">Anaerobacterium chartisolvens</name>
    <dbReference type="NCBI Taxonomy" id="1297424"/>
    <lineage>
        <taxon>Bacteria</taxon>
        <taxon>Bacillati</taxon>
        <taxon>Bacillota</taxon>
        <taxon>Clostridia</taxon>
        <taxon>Eubacteriales</taxon>
        <taxon>Oscillospiraceae</taxon>
        <taxon>Anaerobacterium</taxon>
    </lineage>
</organism>
<sequence length="248" mass="28440">MLCREKSVIIFNTLFDIYSKRTVLHILQNIINLIFPPKCIFCARILDASTKINICGRCFAKIPFLEKNYVYYEARNNNERYFDTVVCVCEYTGIIKRAVIKFKFFNKASYYRAFSKLLAQKLKKMTNNHKFDIIVSVPLHKSRERDRGYNQAFLISRALSREIGIPECSGALKRIKNTATQSLLKKNDRLLNTRDAFVVSSNNKVYKKSILLVDDIFTTGSTVNECSRVLKEAGAAYVCVAVIASARK</sequence>
<feature type="domain" description="Double zinc ribbon" evidence="3">
    <location>
        <begin position="30"/>
        <end position="68"/>
    </location>
</feature>
<proteinExistence type="inferred from homology"/>
<dbReference type="InterPro" id="IPR051910">
    <property type="entry name" value="ComF/GntX_DNA_util-trans"/>
</dbReference>
<evidence type="ECO:0000313" key="5">
    <source>
        <dbReference type="Proteomes" id="UP000253034"/>
    </source>
</evidence>
<dbReference type="InterPro" id="IPR044005">
    <property type="entry name" value="DZR_2"/>
</dbReference>
<name>A0A369B032_9FIRM</name>
<accession>A0A369B032</accession>
<keyword evidence="5" id="KW-1185">Reference proteome</keyword>
<dbReference type="Gene3D" id="3.40.50.2020">
    <property type="match status" value="1"/>
</dbReference>
<dbReference type="Pfam" id="PF18912">
    <property type="entry name" value="DZR_2"/>
    <property type="match status" value="1"/>
</dbReference>
<evidence type="ECO:0000313" key="4">
    <source>
        <dbReference type="EMBL" id="RCX14773.1"/>
    </source>
</evidence>
<dbReference type="CDD" id="cd06223">
    <property type="entry name" value="PRTases_typeI"/>
    <property type="match status" value="1"/>
</dbReference>
<dbReference type="Pfam" id="PF00156">
    <property type="entry name" value="Pribosyltran"/>
    <property type="match status" value="1"/>
</dbReference>
<dbReference type="PANTHER" id="PTHR47505">
    <property type="entry name" value="DNA UTILIZATION PROTEIN YHGH"/>
    <property type="match status" value="1"/>
</dbReference>
<evidence type="ECO:0000259" key="2">
    <source>
        <dbReference type="Pfam" id="PF00156"/>
    </source>
</evidence>
<dbReference type="InterPro" id="IPR000836">
    <property type="entry name" value="PRTase_dom"/>
</dbReference>
<gene>
    <name evidence="4" type="ORF">DFR58_1147</name>
</gene>
<feature type="domain" description="Phosphoribosyltransferase" evidence="2">
    <location>
        <begin position="153"/>
        <end position="245"/>
    </location>
</feature>
<dbReference type="InterPro" id="IPR029057">
    <property type="entry name" value="PRTase-like"/>
</dbReference>
<dbReference type="Proteomes" id="UP000253034">
    <property type="component" value="Unassembled WGS sequence"/>
</dbReference>
<dbReference type="SUPFAM" id="SSF53271">
    <property type="entry name" value="PRTase-like"/>
    <property type="match status" value="1"/>
</dbReference>
<dbReference type="AlphaFoldDB" id="A0A369B032"/>
<comment type="similarity">
    <text evidence="1">Belongs to the ComF/GntX family.</text>
</comment>